<sequence length="60" mass="6894">MVYRGKPAVNGQGRFERFPVDGVTIWKAKNIHPDPKSDGIQISTKRLLWFKRLMVQGVLL</sequence>
<dbReference type="EMBL" id="JACNJH010000208">
    <property type="protein sequence ID" value="MBC8362662.1"/>
    <property type="molecule type" value="Genomic_DNA"/>
</dbReference>
<evidence type="ECO:0000313" key="2">
    <source>
        <dbReference type="Proteomes" id="UP000603434"/>
    </source>
</evidence>
<comment type="caution">
    <text evidence="1">The sequence shown here is derived from an EMBL/GenBank/DDBJ whole genome shotgun (WGS) entry which is preliminary data.</text>
</comment>
<name>A0A8J6TJR3_9BACT</name>
<gene>
    <name evidence="1" type="ORF">H8E23_14850</name>
</gene>
<reference evidence="1 2" key="1">
    <citation type="submission" date="2020-08" db="EMBL/GenBank/DDBJ databases">
        <title>Bridging the membrane lipid divide: bacteria of the FCB group superphylum have the potential to synthesize archaeal ether lipids.</title>
        <authorList>
            <person name="Villanueva L."/>
            <person name="Von Meijenfeldt F.A.B."/>
            <person name="Westbye A.B."/>
            <person name="Yadav S."/>
            <person name="Hopmans E.C."/>
            <person name="Dutilh B.E."/>
            <person name="Sinninghe Damste J.S."/>
        </authorList>
    </citation>
    <scope>NUCLEOTIDE SEQUENCE [LARGE SCALE GENOMIC DNA]</scope>
    <source>
        <strain evidence="1">NIOZ-UU30</strain>
    </source>
</reference>
<dbReference type="AlphaFoldDB" id="A0A8J6TJR3"/>
<evidence type="ECO:0000313" key="1">
    <source>
        <dbReference type="EMBL" id="MBC8362662.1"/>
    </source>
</evidence>
<protein>
    <submittedName>
        <fullName evidence="1">Uncharacterized protein</fullName>
    </submittedName>
</protein>
<dbReference type="Proteomes" id="UP000603434">
    <property type="component" value="Unassembled WGS sequence"/>
</dbReference>
<proteinExistence type="predicted"/>
<accession>A0A8J6TJR3</accession>
<organism evidence="1 2">
    <name type="scientific">Candidatus Desulfatibia profunda</name>
    <dbReference type="NCBI Taxonomy" id="2841695"/>
    <lineage>
        <taxon>Bacteria</taxon>
        <taxon>Pseudomonadati</taxon>
        <taxon>Thermodesulfobacteriota</taxon>
        <taxon>Desulfobacteria</taxon>
        <taxon>Desulfobacterales</taxon>
        <taxon>Desulfobacterales incertae sedis</taxon>
        <taxon>Candidatus Desulfatibia</taxon>
    </lineage>
</organism>